<evidence type="ECO:0000256" key="7">
    <source>
        <dbReference type="ARBA" id="ARBA00023004"/>
    </source>
</evidence>
<keyword evidence="8" id="KW-0411">Iron-sulfur</keyword>
<evidence type="ECO:0000256" key="4">
    <source>
        <dbReference type="ARBA" id="ARBA00022723"/>
    </source>
</evidence>
<dbReference type="EMBL" id="LT629766">
    <property type="protein sequence ID" value="SDR96174.1"/>
    <property type="molecule type" value="Genomic_DNA"/>
</dbReference>
<evidence type="ECO:0000256" key="5">
    <source>
        <dbReference type="ARBA" id="ARBA00022827"/>
    </source>
</evidence>
<evidence type="ECO:0000259" key="10">
    <source>
        <dbReference type="PROSITE" id="PS51085"/>
    </source>
</evidence>
<dbReference type="InterPro" id="IPR006058">
    <property type="entry name" value="2Fe2S_fd_BS"/>
</dbReference>
<dbReference type="SUPFAM" id="SSF50800">
    <property type="entry name" value="PK beta-barrel domain-like"/>
    <property type="match status" value="2"/>
</dbReference>
<dbReference type="InterPro" id="IPR011037">
    <property type="entry name" value="Pyrv_Knase-like_insert_dom_sf"/>
</dbReference>
<reference evidence="14" key="1">
    <citation type="submission" date="2016-10" db="EMBL/GenBank/DDBJ databases">
        <authorList>
            <person name="Varghese N."/>
            <person name="Submissions S."/>
        </authorList>
    </citation>
    <scope>NUCLEOTIDE SEQUENCE [LARGE SCALE GENOMIC DNA]</scope>
    <source>
        <strain evidence="14">DSM 23676</strain>
    </source>
</reference>
<evidence type="ECO:0008006" key="15">
    <source>
        <dbReference type="Google" id="ProtNLM"/>
    </source>
</evidence>
<dbReference type="GO" id="GO:0051537">
    <property type="term" value="F:2 iron, 2 sulfur cluster binding"/>
    <property type="evidence" value="ECO:0007669"/>
    <property type="project" value="UniProtKB-KW"/>
</dbReference>
<feature type="domain" description="MOSC" evidence="11">
    <location>
        <begin position="110"/>
        <end position="324"/>
    </location>
</feature>
<feature type="domain" description="FAD-binding FR-type" evidence="12">
    <location>
        <begin position="336"/>
        <end position="434"/>
    </location>
</feature>
<gene>
    <name evidence="13" type="ORF">SAMN04489752_0682</name>
</gene>
<evidence type="ECO:0000256" key="3">
    <source>
        <dbReference type="ARBA" id="ARBA00022714"/>
    </source>
</evidence>
<dbReference type="InterPro" id="IPR012675">
    <property type="entry name" value="Beta-grasp_dom_sf"/>
</dbReference>
<comment type="cofactor">
    <cofactor evidence="1">
        <name>FAD</name>
        <dbReference type="ChEBI" id="CHEBI:57692"/>
    </cofactor>
</comment>
<dbReference type="InterPro" id="IPR001041">
    <property type="entry name" value="2Fe-2S_ferredoxin-type"/>
</dbReference>
<dbReference type="InterPro" id="IPR036010">
    <property type="entry name" value="2Fe-2S_ferredoxin-like_sf"/>
</dbReference>
<dbReference type="InterPro" id="IPR050415">
    <property type="entry name" value="MRET"/>
</dbReference>
<evidence type="ECO:0000256" key="8">
    <source>
        <dbReference type="ARBA" id="ARBA00023014"/>
    </source>
</evidence>
<dbReference type="SUPFAM" id="SSF63380">
    <property type="entry name" value="Riboflavin synthase domain-like"/>
    <property type="match status" value="1"/>
</dbReference>
<feature type="compositionally biased region" description="Low complexity" evidence="9">
    <location>
        <begin position="199"/>
        <end position="225"/>
    </location>
</feature>
<dbReference type="GO" id="GO:0016491">
    <property type="term" value="F:oxidoreductase activity"/>
    <property type="evidence" value="ECO:0007669"/>
    <property type="project" value="UniProtKB-KW"/>
</dbReference>
<evidence type="ECO:0000313" key="14">
    <source>
        <dbReference type="Proteomes" id="UP000199597"/>
    </source>
</evidence>
<dbReference type="AlphaFoldDB" id="A0A1H1NB13"/>
<dbReference type="InterPro" id="IPR017938">
    <property type="entry name" value="Riboflavin_synthase-like_b-brl"/>
</dbReference>
<keyword evidence="3" id="KW-0001">2Fe-2S</keyword>
<dbReference type="Gene3D" id="2.40.33.20">
    <property type="entry name" value="PK beta-barrel domain-like"/>
    <property type="match status" value="1"/>
</dbReference>
<dbReference type="PANTHER" id="PTHR47354:SF8">
    <property type="entry name" value="1,2-PHENYLACETYL-COA EPOXIDASE, SUBUNIT E"/>
    <property type="match status" value="1"/>
</dbReference>
<feature type="domain" description="2Fe-2S ferredoxin-type" evidence="10">
    <location>
        <begin position="574"/>
        <end position="656"/>
    </location>
</feature>
<keyword evidence="6" id="KW-0560">Oxidoreductase</keyword>
<dbReference type="Gene3D" id="3.10.20.30">
    <property type="match status" value="1"/>
</dbReference>
<dbReference type="CDD" id="cd00207">
    <property type="entry name" value="fer2"/>
    <property type="match status" value="1"/>
</dbReference>
<evidence type="ECO:0000313" key="13">
    <source>
        <dbReference type="EMBL" id="SDR96174.1"/>
    </source>
</evidence>
<dbReference type="InterPro" id="IPR017927">
    <property type="entry name" value="FAD-bd_FR_type"/>
</dbReference>
<accession>A0A1H1NB13</accession>
<dbReference type="SUPFAM" id="SSF52343">
    <property type="entry name" value="Ferredoxin reductase-like, C-terminal NADP-linked domain"/>
    <property type="match status" value="1"/>
</dbReference>
<keyword evidence="5" id="KW-0274">FAD</keyword>
<dbReference type="GO" id="GO:0050660">
    <property type="term" value="F:flavin adenine dinucleotide binding"/>
    <property type="evidence" value="ECO:0007669"/>
    <property type="project" value="TreeGrafter"/>
</dbReference>
<dbReference type="PROSITE" id="PS51340">
    <property type="entry name" value="MOSC"/>
    <property type="match status" value="1"/>
</dbReference>
<evidence type="ECO:0000259" key="12">
    <source>
        <dbReference type="PROSITE" id="PS51384"/>
    </source>
</evidence>
<evidence type="ECO:0000259" key="11">
    <source>
        <dbReference type="PROSITE" id="PS51340"/>
    </source>
</evidence>
<dbReference type="GO" id="GO:0030151">
    <property type="term" value="F:molybdenum ion binding"/>
    <property type="evidence" value="ECO:0007669"/>
    <property type="project" value="InterPro"/>
</dbReference>
<name>A0A1H1NB13_9MICO</name>
<feature type="region of interest" description="Disordered" evidence="9">
    <location>
        <begin position="191"/>
        <end position="226"/>
    </location>
</feature>
<sequence length="656" mass="68975">MFSGSYNRIMRAARLFRFPVKGFPAEELTEARVVKGRGIRGDRIAAFTNGSLDVPADAWHSYSAFTVLKNDTDLQKWQVGVSLAEASDDSGAIPEAADQDGAADVGSATVTLTAPTGESTTFSTGDEEGRAASASFLSERIPPQGTFPRCLAVADQGMFDSQRSGISLINPATVAAIADTDEGRAALGLSAEETGPTPADAGALADPKADAATSADPAAAAGDSTEPAAELDPLRFRGNILVDGLAPFEEFALIGSVIRLGGVRLAIRSTIERCPATTINPTTTEVDVNVPRLLNSACGHLHCGIYGQILETGDVTVGDEITVEGLAPRELVKVARTPRFMTVVGRRQICNDIVEVALRDDLGWIREFDEPGTNLRVHLDLGAPFWRTYTIIDVDDDIVRIAVRTQGKGSRAVASLEEGQRILTSGPHGTMTASRVFGGTTALITAGIGITPSLGLLRSDGLADLPATDRIRLFHVDRDHRTACLWNRLQDRAHSGAVPVETHHRDTATAGRPGHRDLVDWVAGCDNVMVCGPRDFTAAVLAAADEAGVPAVHQETFASPNTGMSEAIAACSPAEVTLEESGTSFVWQPQEGTLLESLEARGFRSPSSCRGGSCGTCSVSLASGSVLYPIEPAARVEDDEVLVCSAVPAGPISLAL</sequence>
<dbReference type="SUPFAM" id="SSF54292">
    <property type="entry name" value="2Fe-2S ferredoxin-like"/>
    <property type="match status" value="1"/>
</dbReference>
<proteinExistence type="predicted"/>
<dbReference type="Pfam" id="PF03473">
    <property type="entry name" value="MOSC"/>
    <property type="match status" value="1"/>
</dbReference>
<dbReference type="InterPro" id="IPR005302">
    <property type="entry name" value="MoCF_Sase_C"/>
</dbReference>
<dbReference type="PROSITE" id="PS00197">
    <property type="entry name" value="2FE2S_FER_1"/>
    <property type="match status" value="1"/>
</dbReference>
<dbReference type="GO" id="GO:0030170">
    <property type="term" value="F:pyridoxal phosphate binding"/>
    <property type="evidence" value="ECO:0007669"/>
    <property type="project" value="InterPro"/>
</dbReference>
<dbReference type="Pfam" id="PF00111">
    <property type="entry name" value="Fer2"/>
    <property type="match status" value="1"/>
</dbReference>
<keyword evidence="7" id="KW-0408">Iron</keyword>
<dbReference type="Gene3D" id="2.40.30.10">
    <property type="entry name" value="Translation factors"/>
    <property type="match status" value="1"/>
</dbReference>
<dbReference type="STRING" id="1136497.SAMN04489752_0682"/>
<evidence type="ECO:0000256" key="6">
    <source>
        <dbReference type="ARBA" id="ARBA00023002"/>
    </source>
</evidence>
<dbReference type="PROSITE" id="PS51085">
    <property type="entry name" value="2FE2S_FER_2"/>
    <property type="match status" value="1"/>
</dbReference>
<keyword evidence="2" id="KW-0285">Flavoprotein</keyword>
<dbReference type="PANTHER" id="PTHR47354">
    <property type="entry name" value="NADH OXIDOREDUCTASE HCR"/>
    <property type="match status" value="1"/>
</dbReference>
<dbReference type="InterPro" id="IPR039261">
    <property type="entry name" value="FNR_nucleotide-bd"/>
</dbReference>
<protein>
    <recommendedName>
        <fullName evidence="15">Ferredoxin-NADP reductase</fullName>
    </recommendedName>
</protein>
<evidence type="ECO:0000256" key="1">
    <source>
        <dbReference type="ARBA" id="ARBA00001974"/>
    </source>
</evidence>
<dbReference type="Gene3D" id="3.40.50.80">
    <property type="entry name" value="Nucleotide-binding domain of ferredoxin-NADP reductase (FNR) module"/>
    <property type="match status" value="1"/>
</dbReference>
<evidence type="ECO:0000256" key="9">
    <source>
        <dbReference type="SAM" id="MobiDB-lite"/>
    </source>
</evidence>
<dbReference type="PROSITE" id="PS51384">
    <property type="entry name" value="FAD_FR"/>
    <property type="match status" value="1"/>
</dbReference>
<dbReference type="Proteomes" id="UP000199597">
    <property type="component" value="Chromosome I"/>
</dbReference>
<evidence type="ECO:0000256" key="2">
    <source>
        <dbReference type="ARBA" id="ARBA00022630"/>
    </source>
</evidence>
<organism evidence="13 14">
    <name type="scientific">Brevibacterium siliguriense</name>
    <dbReference type="NCBI Taxonomy" id="1136497"/>
    <lineage>
        <taxon>Bacteria</taxon>
        <taxon>Bacillati</taxon>
        <taxon>Actinomycetota</taxon>
        <taxon>Actinomycetes</taxon>
        <taxon>Micrococcales</taxon>
        <taxon>Brevibacteriaceae</taxon>
        <taxon>Brevibacterium</taxon>
    </lineage>
</organism>
<keyword evidence="14" id="KW-1185">Reference proteome</keyword>
<keyword evidence="4" id="KW-0479">Metal-binding</keyword>